<feature type="region of interest" description="Disordered" evidence="1">
    <location>
        <begin position="32"/>
        <end position="73"/>
    </location>
</feature>
<dbReference type="RefSeq" id="WP_170155802.1">
    <property type="nucleotide sequence ID" value="NZ_PVTF01000003.1"/>
</dbReference>
<dbReference type="Pfam" id="PF14016">
    <property type="entry name" value="DUF4232"/>
    <property type="match status" value="1"/>
</dbReference>
<dbReference type="InterPro" id="IPR025326">
    <property type="entry name" value="DUF4232"/>
</dbReference>
<dbReference type="EMBL" id="PVTF01000003">
    <property type="protein sequence ID" value="PRY43494.1"/>
    <property type="molecule type" value="Genomic_DNA"/>
</dbReference>
<dbReference type="AlphaFoldDB" id="A0A2T0TCY5"/>
<feature type="domain" description="DUF4232" evidence="3">
    <location>
        <begin position="80"/>
        <end position="191"/>
    </location>
</feature>
<evidence type="ECO:0000256" key="2">
    <source>
        <dbReference type="SAM" id="SignalP"/>
    </source>
</evidence>
<proteinExistence type="predicted"/>
<keyword evidence="2" id="KW-0732">Signal</keyword>
<evidence type="ECO:0000259" key="3">
    <source>
        <dbReference type="Pfam" id="PF14016"/>
    </source>
</evidence>
<comment type="caution">
    <text evidence="4">The sequence shown here is derived from an EMBL/GenBank/DDBJ whole genome shotgun (WGS) entry which is preliminary data.</text>
</comment>
<sequence>MRNNNSRVVRTAAAVAVLAAFGALTACSTGQAGTPGAAGDVKPSTSSAKQAQTPAGGTRVTGGADALKANGSKPSGEQFCATAQVGLGVDFPAQGAEGQLTVPILLANDSSVRCTIQGFPGVQFQKDNGESWDLVRSDDPIKPVSLAPGESTSATLVFLSATTPEGTSHWSPDSILVTPPNTTDTQRLAWDFGAIVRQDAATHPGTYVRSVAAVDYGNK</sequence>
<dbReference type="Proteomes" id="UP000239494">
    <property type="component" value="Unassembled WGS sequence"/>
</dbReference>
<protein>
    <submittedName>
        <fullName evidence="4">Uncharacterized protein DUF4232</fullName>
    </submittedName>
</protein>
<evidence type="ECO:0000256" key="1">
    <source>
        <dbReference type="SAM" id="MobiDB-lite"/>
    </source>
</evidence>
<evidence type="ECO:0000313" key="5">
    <source>
        <dbReference type="Proteomes" id="UP000239494"/>
    </source>
</evidence>
<organism evidence="4 5">
    <name type="scientific">Umezawaea tangerina</name>
    <dbReference type="NCBI Taxonomy" id="84725"/>
    <lineage>
        <taxon>Bacteria</taxon>
        <taxon>Bacillati</taxon>
        <taxon>Actinomycetota</taxon>
        <taxon>Actinomycetes</taxon>
        <taxon>Pseudonocardiales</taxon>
        <taxon>Pseudonocardiaceae</taxon>
        <taxon>Umezawaea</taxon>
    </lineage>
</organism>
<dbReference type="PROSITE" id="PS51257">
    <property type="entry name" value="PROKAR_LIPOPROTEIN"/>
    <property type="match status" value="1"/>
</dbReference>
<accession>A0A2T0TCY5</accession>
<feature type="chain" id="PRO_5015591399" evidence="2">
    <location>
        <begin position="33"/>
        <end position="219"/>
    </location>
</feature>
<gene>
    <name evidence="4" type="ORF">CLV43_103237</name>
</gene>
<reference evidence="4 5" key="1">
    <citation type="submission" date="2018-03" db="EMBL/GenBank/DDBJ databases">
        <title>Genomic Encyclopedia of Archaeal and Bacterial Type Strains, Phase II (KMG-II): from individual species to whole genera.</title>
        <authorList>
            <person name="Goeker M."/>
        </authorList>
    </citation>
    <scope>NUCLEOTIDE SEQUENCE [LARGE SCALE GENOMIC DNA]</scope>
    <source>
        <strain evidence="4 5">DSM 44720</strain>
    </source>
</reference>
<feature type="compositionally biased region" description="Polar residues" evidence="1">
    <location>
        <begin position="43"/>
        <end position="55"/>
    </location>
</feature>
<feature type="signal peptide" evidence="2">
    <location>
        <begin position="1"/>
        <end position="32"/>
    </location>
</feature>
<evidence type="ECO:0000313" key="4">
    <source>
        <dbReference type="EMBL" id="PRY43494.1"/>
    </source>
</evidence>
<name>A0A2T0TCY5_9PSEU</name>
<keyword evidence="5" id="KW-1185">Reference proteome</keyword>